<accession>A0A016WZF4</accession>
<evidence type="ECO:0000313" key="4">
    <source>
        <dbReference type="Proteomes" id="UP000024635"/>
    </source>
</evidence>
<keyword evidence="2" id="KW-0812">Transmembrane</keyword>
<evidence type="ECO:0000256" key="1">
    <source>
        <dbReference type="SAM" id="MobiDB-lite"/>
    </source>
</evidence>
<comment type="caution">
    <text evidence="3">The sequence shown here is derived from an EMBL/GenBank/DDBJ whole genome shotgun (WGS) entry which is preliminary data.</text>
</comment>
<dbReference type="AlphaFoldDB" id="A0A016WZF4"/>
<feature type="region of interest" description="Disordered" evidence="1">
    <location>
        <begin position="1"/>
        <end position="60"/>
    </location>
</feature>
<proteinExistence type="predicted"/>
<sequence length="144" mass="16365">MPLNRLSRAPERRISVAGGETRTPLHLAPPTLARQSLQDPAKDTPQLGPDTKLPEKPLLSDSDTTPRYLELLVIPGFYLSVSICSFLFIFDRSINLLYFEPLYPQQDQHVTMKIRHFNSGQMQGTPWAIWARIHETITTETHGN</sequence>
<reference evidence="4" key="1">
    <citation type="journal article" date="2015" name="Nat. Genet.">
        <title>The genome and transcriptome of the zoonotic hookworm Ancylostoma ceylanicum identify infection-specific gene families.</title>
        <authorList>
            <person name="Schwarz E.M."/>
            <person name="Hu Y."/>
            <person name="Antoshechkin I."/>
            <person name="Miller M.M."/>
            <person name="Sternberg P.W."/>
            <person name="Aroian R.V."/>
        </authorList>
    </citation>
    <scope>NUCLEOTIDE SEQUENCE</scope>
    <source>
        <strain evidence="4">HY135</strain>
    </source>
</reference>
<name>A0A016WZF4_9BILA</name>
<organism evidence="3 4">
    <name type="scientific">Ancylostoma ceylanicum</name>
    <dbReference type="NCBI Taxonomy" id="53326"/>
    <lineage>
        <taxon>Eukaryota</taxon>
        <taxon>Metazoa</taxon>
        <taxon>Ecdysozoa</taxon>
        <taxon>Nematoda</taxon>
        <taxon>Chromadorea</taxon>
        <taxon>Rhabditida</taxon>
        <taxon>Rhabditina</taxon>
        <taxon>Rhabditomorpha</taxon>
        <taxon>Strongyloidea</taxon>
        <taxon>Ancylostomatidae</taxon>
        <taxon>Ancylostomatinae</taxon>
        <taxon>Ancylostoma</taxon>
    </lineage>
</organism>
<evidence type="ECO:0000313" key="3">
    <source>
        <dbReference type="EMBL" id="EYC44627.1"/>
    </source>
</evidence>
<keyword evidence="2" id="KW-0472">Membrane</keyword>
<gene>
    <name evidence="3" type="primary">Acey_s0455.g1759</name>
    <name evidence="3" type="ORF">Y032_0455g1759</name>
</gene>
<evidence type="ECO:0000256" key="2">
    <source>
        <dbReference type="SAM" id="Phobius"/>
    </source>
</evidence>
<keyword evidence="4" id="KW-1185">Reference proteome</keyword>
<feature type="transmembrane region" description="Helical" evidence="2">
    <location>
        <begin position="68"/>
        <end position="90"/>
    </location>
</feature>
<keyword evidence="2" id="KW-1133">Transmembrane helix</keyword>
<dbReference type="EMBL" id="JARK01000055">
    <property type="protein sequence ID" value="EYC44627.1"/>
    <property type="molecule type" value="Genomic_DNA"/>
</dbReference>
<dbReference type="Proteomes" id="UP000024635">
    <property type="component" value="Unassembled WGS sequence"/>
</dbReference>
<protein>
    <submittedName>
        <fullName evidence="3">Uncharacterized protein</fullName>
    </submittedName>
</protein>